<evidence type="ECO:0000313" key="8">
    <source>
        <dbReference type="EnsemblPlants" id="PAC:32977953.CDS.1"/>
    </source>
</evidence>
<dbReference type="Pfam" id="PF00010">
    <property type="entry name" value="HLH"/>
    <property type="match status" value="1"/>
</dbReference>
<dbReference type="GO" id="GO:0006357">
    <property type="term" value="P:regulation of transcription by RNA polymerase II"/>
    <property type="evidence" value="ECO:0000318"/>
    <property type="project" value="GO_Central"/>
</dbReference>
<dbReference type="SUPFAM" id="SSF47459">
    <property type="entry name" value="HLH, helix-loop-helix DNA-binding domain"/>
    <property type="match status" value="1"/>
</dbReference>
<dbReference type="InterPro" id="IPR045843">
    <property type="entry name" value="IND-like"/>
</dbReference>
<evidence type="ECO:0000256" key="4">
    <source>
        <dbReference type="ARBA" id="ARBA00023242"/>
    </source>
</evidence>
<dbReference type="Gramene" id="Pp3c6_8320V3.1">
    <property type="protein sequence ID" value="PAC:32977953.CDS.1"/>
    <property type="gene ID" value="Pp3c6_8320"/>
</dbReference>
<dbReference type="InterPro" id="IPR011598">
    <property type="entry name" value="bHLH_dom"/>
</dbReference>
<dbReference type="Gene3D" id="4.10.280.10">
    <property type="entry name" value="Helix-loop-helix DNA-binding domain"/>
    <property type="match status" value="1"/>
</dbReference>
<accession>A0A2K1KEU4</accession>
<feature type="region of interest" description="Disordered" evidence="5">
    <location>
        <begin position="206"/>
        <end position="228"/>
    </location>
</feature>
<proteinExistence type="predicted"/>
<dbReference type="SMART" id="SM00353">
    <property type="entry name" value="HLH"/>
    <property type="match status" value="1"/>
</dbReference>
<feature type="region of interest" description="Disordered" evidence="5">
    <location>
        <begin position="391"/>
        <end position="420"/>
    </location>
</feature>
<dbReference type="EnsemblPlants" id="Pp3c6_8320V3.2">
    <property type="protein sequence ID" value="PAC:32977954.CDS.1"/>
    <property type="gene ID" value="Pp3c6_8320"/>
</dbReference>
<dbReference type="PANTHER" id="PTHR45914">
    <property type="entry name" value="TRANSCRIPTION FACTOR HEC3-RELATED"/>
    <property type="match status" value="1"/>
</dbReference>
<sequence length="624" mass="67212">MVARVEECFLGREQAFGTSKQPWKWSVASNLVAQGVKDGEATNINMLYAASHNDMLHDASRTGDLSSWTNYRSDMQGSSKGLFGVHHSSLQHHQSLNSDTVPEPVQNDSILMNSNYLSSYFMAQRQAASAITLAPGRAGVNTLAPGLARNPTSESIKNIGSCSTPSFCVGSPSPSTVFPSHPSDLGSRDSSDMLLLNLEQQAVDTYSESRVQPQLSDPSQSKNSLSYSSGEERDAIVNYVDSFWSAQGANGDAILPELRFDAMLDDTADTGACGLSFPVVEMGPLLPAREIGHHSNPRSVQRGSAMAASLSAMTHAASAPDFCQSYLVGGVGTAENAIVGNRTTHGNKPSQLAIPAKQSSVAAVNTSSDHPARLCWSDESWFGSQYPVGSGSLESSKQPDIKSPTSFAGSSPSSPTTPLDIHLFASSTLQGPSSARSTSSVLKAEEIQKRLTEFNVDGSNTNKRSFSTMQSTSHGGNPLGRSSIPGAKDILSRVHGGVNTDKFDAAALSALLYSNNRGNEDFRSNVVSPPAPKQRRRHGTATDPQSIAARTRREKFTDRIRILQGLVPNGERLDTVHMLSQTFEYVRFLQHKVWDLYNNKDSMSEVKCEKWKEFIDASTGQVIV</sequence>
<feature type="compositionally biased region" description="Polar residues" evidence="5">
    <location>
        <begin position="457"/>
        <end position="475"/>
    </location>
</feature>
<protein>
    <recommendedName>
        <fullName evidence="6">BHLH domain-containing protein</fullName>
    </recommendedName>
</protein>
<evidence type="ECO:0000256" key="5">
    <source>
        <dbReference type="SAM" id="MobiDB-lite"/>
    </source>
</evidence>
<evidence type="ECO:0000256" key="2">
    <source>
        <dbReference type="ARBA" id="ARBA00023015"/>
    </source>
</evidence>
<dbReference type="Gramene" id="Pp3c6_8320V3.2">
    <property type="protein sequence ID" value="PAC:32977954.CDS.1"/>
    <property type="gene ID" value="Pp3c6_8320"/>
</dbReference>
<organism evidence="7">
    <name type="scientific">Physcomitrium patens</name>
    <name type="common">Spreading-leaved earth moss</name>
    <name type="synonym">Physcomitrella patens</name>
    <dbReference type="NCBI Taxonomy" id="3218"/>
    <lineage>
        <taxon>Eukaryota</taxon>
        <taxon>Viridiplantae</taxon>
        <taxon>Streptophyta</taxon>
        <taxon>Embryophyta</taxon>
        <taxon>Bryophyta</taxon>
        <taxon>Bryophytina</taxon>
        <taxon>Bryopsida</taxon>
        <taxon>Funariidae</taxon>
        <taxon>Funariales</taxon>
        <taxon>Funariaceae</taxon>
        <taxon>Physcomitrium</taxon>
    </lineage>
</organism>
<keyword evidence="4" id="KW-0539">Nucleus</keyword>
<dbReference type="GO" id="GO:0005634">
    <property type="term" value="C:nucleus"/>
    <property type="evidence" value="ECO:0000318"/>
    <property type="project" value="GO_Central"/>
</dbReference>
<evidence type="ECO:0000313" key="9">
    <source>
        <dbReference type="Proteomes" id="UP000006727"/>
    </source>
</evidence>
<dbReference type="PROSITE" id="PS50888">
    <property type="entry name" value="BHLH"/>
    <property type="match status" value="1"/>
</dbReference>
<dbReference type="EnsemblPlants" id="Pp3c6_8320V3.1">
    <property type="protein sequence ID" value="PAC:32977953.CDS.1"/>
    <property type="gene ID" value="Pp3c6_8320"/>
</dbReference>
<dbReference type="EMBL" id="ABEU02000006">
    <property type="protein sequence ID" value="PNR52297.1"/>
    <property type="molecule type" value="Genomic_DNA"/>
</dbReference>
<dbReference type="GO" id="GO:0046983">
    <property type="term" value="F:protein dimerization activity"/>
    <property type="evidence" value="ECO:0007669"/>
    <property type="project" value="InterPro"/>
</dbReference>
<reference evidence="7 9" key="1">
    <citation type="journal article" date="2008" name="Science">
        <title>The Physcomitrella genome reveals evolutionary insights into the conquest of land by plants.</title>
        <authorList>
            <person name="Rensing S."/>
            <person name="Lang D."/>
            <person name="Zimmer A."/>
            <person name="Terry A."/>
            <person name="Salamov A."/>
            <person name="Shapiro H."/>
            <person name="Nishiyama T."/>
            <person name="Perroud P.-F."/>
            <person name="Lindquist E."/>
            <person name="Kamisugi Y."/>
            <person name="Tanahashi T."/>
            <person name="Sakakibara K."/>
            <person name="Fujita T."/>
            <person name="Oishi K."/>
            <person name="Shin-I T."/>
            <person name="Kuroki Y."/>
            <person name="Toyoda A."/>
            <person name="Suzuki Y."/>
            <person name="Hashimoto A."/>
            <person name="Yamaguchi K."/>
            <person name="Sugano A."/>
            <person name="Kohara Y."/>
            <person name="Fujiyama A."/>
            <person name="Anterola A."/>
            <person name="Aoki S."/>
            <person name="Ashton N."/>
            <person name="Barbazuk W.B."/>
            <person name="Barker E."/>
            <person name="Bennetzen J."/>
            <person name="Bezanilla M."/>
            <person name="Blankenship R."/>
            <person name="Cho S.H."/>
            <person name="Dutcher S."/>
            <person name="Estelle M."/>
            <person name="Fawcett J.A."/>
            <person name="Gundlach H."/>
            <person name="Hanada K."/>
            <person name="Heyl A."/>
            <person name="Hicks K.A."/>
            <person name="Hugh J."/>
            <person name="Lohr M."/>
            <person name="Mayer K."/>
            <person name="Melkozernov A."/>
            <person name="Murata T."/>
            <person name="Nelson D."/>
            <person name="Pils B."/>
            <person name="Prigge M."/>
            <person name="Reiss B."/>
            <person name="Renner T."/>
            <person name="Rombauts S."/>
            <person name="Rushton P."/>
            <person name="Sanderfoot A."/>
            <person name="Schween G."/>
            <person name="Shiu S.-H."/>
            <person name="Stueber K."/>
            <person name="Theodoulou F.L."/>
            <person name="Tu H."/>
            <person name="Van de Peer Y."/>
            <person name="Verrier P.J."/>
            <person name="Waters E."/>
            <person name="Wood A."/>
            <person name="Yang L."/>
            <person name="Cove D."/>
            <person name="Cuming A."/>
            <person name="Hasebe M."/>
            <person name="Lucas S."/>
            <person name="Mishler D.B."/>
            <person name="Reski R."/>
            <person name="Grigoriev I."/>
            <person name="Quatrano R.S."/>
            <person name="Boore J.L."/>
        </authorList>
    </citation>
    <scope>NUCLEOTIDE SEQUENCE [LARGE SCALE GENOMIC DNA]</scope>
    <source>
        <strain evidence="8 9">cv. Gransden 2004</strain>
    </source>
</reference>
<dbReference type="PaxDb" id="3218-PP1S282_80V6.1"/>
<keyword evidence="9" id="KW-1185">Reference proteome</keyword>
<name>A0A2K1KEU4_PHYPA</name>
<evidence type="ECO:0000259" key="6">
    <source>
        <dbReference type="PROSITE" id="PS50888"/>
    </source>
</evidence>
<dbReference type="GO" id="GO:0000981">
    <property type="term" value="F:DNA-binding transcription factor activity, RNA polymerase II-specific"/>
    <property type="evidence" value="ECO:0000318"/>
    <property type="project" value="GO_Central"/>
</dbReference>
<dbReference type="Proteomes" id="UP000006727">
    <property type="component" value="Chromosome 6"/>
</dbReference>
<reference evidence="8" key="3">
    <citation type="submission" date="2020-12" db="UniProtKB">
        <authorList>
            <consortium name="EnsemblPlants"/>
        </authorList>
    </citation>
    <scope>IDENTIFICATION</scope>
</reference>
<reference evidence="7 9" key="2">
    <citation type="journal article" date="2018" name="Plant J.">
        <title>The Physcomitrella patens chromosome-scale assembly reveals moss genome structure and evolution.</title>
        <authorList>
            <person name="Lang D."/>
            <person name="Ullrich K.K."/>
            <person name="Murat F."/>
            <person name="Fuchs J."/>
            <person name="Jenkins J."/>
            <person name="Haas F.B."/>
            <person name="Piednoel M."/>
            <person name="Gundlach H."/>
            <person name="Van Bel M."/>
            <person name="Meyberg R."/>
            <person name="Vives C."/>
            <person name="Morata J."/>
            <person name="Symeonidi A."/>
            <person name="Hiss M."/>
            <person name="Muchero W."/>
            <person name="Kamisugi Y."/>
            <person name="Saleh O."/>
            <person name="Blanc G."/>
            <person name="Decker E.L."/>
            <person name="van Gessel N."/>
            <person name="Grimwood J."/>
            <person name="Hayes R.D."/>
            <person name="Graham S.W."/>
            <person name="Gunter L.E."/>
            <person name="McDaniel S.F."/>
            <person name="Hoernstein S.N.W."/>
            <person name="Larsson A."/>
            <person name="Li F.W."/>
            <person name="Perroud P.F."/>
            <person name="Phillips J."/>
            <person name="Ranjan P."/>
            <person name="Rokshar D.S."/>
            <person name="Rothfels C.J."/>
            <person name="Schneider L."/>
            <person name="Shu S."/>
            <person name="Stevenson D.W."/>
            <person name="Thummler F."/>
            <person name="Tillich M."/>
            <person name="Villarreal Aguilar J.C."/>
            <person name="Widiez T."/>
            <person name="Wong G.K."/>
            <person name="Wymore A."/>
            <person name="Zhang Y."/>
            <person name="Zimmer A.D."/>
            <person name="Quatrano R.S."/>
            <person name="Mayer K.F.X."/>
            <person name="Goodstein D."/>
            <person name="Casacuberta J.M."/>
            <person name="Vandepoele K."/>
            <person name="Reski R."/>
            <person name="Cuming A.C."/>
            <person name="Tuskan G.A."/>
            <person name="Maumus F."/>
            <person name="Salse J."/>
            <person name="Schmutz J."/>
            <person name="Rensing S.A."/>
        </authorList>
    </citation>
    <scope>NUCLEOTIDE SEQUENCE [LARGE SCALE GENOMIC DNA]</scope>
    <source>
        <strain evidence="8 9">cv. Gransden 2004</strain>
    </source>
</reference>
<evidence type="ECO:0000256" key="3">
    <source>
        <dbReference type="ARBA" id="ARBA00023163"/>
    </source>
</evidence>
<evidence type="ECO:0000313" key="7">
    <source>
        <dbReference type="EMBL" id="PNR52297.1"/>
    </source>
</evidence>
<dbReference type="PANTHER" id="PTHR45914:SF12">
    <property type="entry name" value="TRANSCRIPTION FACTOR BHLH87"/>
    <property type="match status" value="1"/>
</dbReference>
<keyword evidence="3" id="KW-0804">Transcription</keyword>
<feature type="compositionally biased region" description="Low complexity" evidence="5">
    <location>
        <begin position="403"/>
        <end position="418"/>
    </location>
</feature>
<evidence type="ECO:0000256" key="1">
    <source>
        <dbReference type="ARBA" id="ARBA00004123"/>
    </source>
</evidence>
<dbReference type="GO" id="GO:0000978">
    <property type="term" value="F:RNA polymerase II cis-regulatory region sequence-specific DNA binding"/>
    <property type="evidence" value="ECO:0000318"/>
    <property type="project" value="GO_Central"/>
</dbReference>
<gene>
    <name evidence="7" type="ORF">PHYPA_008671</name>
</gene>
<dbReference type="InParanoid" id="A0A2K1KEU4"/>
<dbReference type="InterPro" id="IPR036638">
    <property type="entry name" value="HLH_DNA-bd_sf"/>
</dbReference>
<feature type="region of interest" description="Disordered" evidence="5">
    <location>
        <begin position="519"/>
        <end position="546"/>
    </location>
</feature>
<feature type="domain" description="BHLH" evidence="6">
    <location>
        <begin position="540"/>
        <end position="589"/>
    </location>
</feature>
<dbReference type="AlphaFoldDB" id="A0A2K1KEU4"/>
<feature type="region of interest" description="Disordered" evidence="5">
    <location>
        <begin position="456"/>
        <end position="482"/>
    </location>
</feature>
<comment type="subcellular location">
    <subcellularLocation>
        <location evidence="1">Nucleus</location>
    </subcellularLocation>
</comment>
<keyword evidence="2" id="KW-0805">Transcription regulation</keyword>